<evidence type="ECO:0000256" key="1">
    <source>
        <dbReference type="SAM" id="MobiDB-lite"/>
    </source>
</evidence>
<dbReference type="RefSeq" id="WP_149320695.1">
    <property type="nucleotide sequence ID" value="NZ_JARWAH010000001.1"/>
</dbReference>
<evidence type="ECO:0000313" key="2">
    <source>
        <dbReference type="EMBL" id="TZG41504.1"/>
    </source>
</evidence>
<feature type="compositionally biased region" description="Basic and acidic residues" evidence="1">
    <location>
        <begin position="37"/>
        <end position="71"/>
    </location>
</feature>
<proteinExistence type="predicted"/>
<name>A0A5D9DC63_HALER</name>
<gene>
    <name evidence="2" type="ORF">FZZ93_02240</name>
</gene>
<sequence length="86" mass="10263">MRVLPLLLGVVVIAGLAGCSYQPARIGTEPAVIIDDGGWHDRDHHGGDNKRWEHEKKQRKEAEKRWKEERKRREKERKHWEKQHKH</sequence>
<dbReference type="EMBL" id="VTPU01000001">
    <property type="protein sequence ID" value="TZG41504.1"/>
    <property type="molecule type" value="Genomic_DNA"/>
</dbReference>
<dbReference type="Proteomes" id="UP000324260">
    <property type="component" value="Unassembled WGS sequence"/>
</dbReference>
<evidence type="ECO:0000313" key="3">
    <source>
        <dbReference type="Proteomes" id="UP000324260"/>
    </source>
</evidence>
<dbReference type="PROSITE" id="PS51257">
    <property type="entry name" value="PROKAR_LIPOPROTEIN"/>
    <property type="match status" value="1"/>
</dbReference>
<evidence type="ECO:0008006" key="4">
    <source>
        <dbReference type="Google" id="ProtNLM"/>
    </source>
</evidence>
<organism evidence="2 3">
    <name type="scientific">Halomonas eurihalina</name>
    <dbReference type="NCBI Taxonomy" id="42566"/>
    <lineage>
        <taxon>Bacteria</taxon>
        <taxon>Pseudomonadati</taxon>
        <taxon>Pseudomonadota</taxon>
        <taxon>Gammaproteobacteria</taxon>
        <taxon>Oceanospirillales</taxon>
        <taxon>Halomonadaceae</taxon>
        <taxon>Halomonas</taxon>
    </lineage>
</organism>
<feature type="compositionally biased region" description="Basic residues" evidence="1">
    <location>
        <begin position="72"/>
        <end position="86"/>
    </location>
</feature>
<reference evidence="2 3" key="1">
    <citation type="submission" date="2019-08" db="EMBL/GenBank/DDBJ databases">
        <title>Draft Genome Sequence of Halomonas eurihalina Isolated from Preserved Hide-surface.</title>
        <authorList>
            <person name="Hussain S.A."/>
            <person name="Xu A."/>
            <person name="Sarker M."/>
            <person name="Sommers C."/>
        </authorList>
    </citation>
    <scope>NUCLEOTIDE SEQUENCE [LARGE SCALE GENOMIC DNA]</scope>
    <source>
        <strain evidence="2 3">MS1</strain>
    </source>
</reference>
<comment type="caution">
    <text evidence="2">The sequence shown here is derived from an EMBL/GenBank/DDBJ whole genome shotgun (WGS) entry which is preliminary data.</text>
</comment>
<accession>A0A5D9DC63</accession>
<keyword evidence="3" id="KW-1185">Reference proteome</keyword>
<dbReference type="AlphaFoldDB" id="A0A5D9DC63"/>
<protein>
    <recommendedName>
        <fullName evidence="4">Lipoprotein</fullName>
    </recommendedName>
</protein>
<feature type="region of interest" description="Disordered" evidence="1">
    <location>
        <begin position="36"/>
        <end position="86"/>
    </location>
</feature>